<accession>X1MWP0</accession>
<organism evidence="1">
    <name type="scientific">marine sediment metagenome</name>
    <dbReference type="NCBI Taxonomy" id="412755"/>
    <lineage>
        <taxon>unclassified sequences</taxon>
        <taxon>metagenomes</taxon>
        <taxon>ecological metagenomes</taxon>
    </lineage>
</organism>
<name>X1MWP0_9ZZZZ</name>
<dbReference type="Gene3D" id="3.40.30.10">
    <property type="entry name" value="Glutaredoxin"/>
    <property type="match status" value="1"/>
</dbReference>
<comment type="caution">
    <text evidence="1">The sequence shown here is derived from an EMBL/GenBank/DDBJ whole genome shotgun (WGS) entry which is preliminary data.</text>
</comment>
<sequence length="95" mass="10537">MTIVVYTSKHCAPCKEIEERIKDRNFDAGGEEVEVVDIETDEGFERFAEEVLTHGDGAAPSAYREGKRCVIGFDEDERLVIDCPTTDDPPSAGQE</sequence>
<dbReference type="EMBL" id="BARV01022291">
    <property type="protein sequence ID" value="GAI19090.1"/>
    <property type="molecule type" value="Genomic_DNA"/>
</dbReference>
<reference evidence="1" key="1">
    <citation type="journal article" date="2014" name="Front. Microbiol.">
        <title>High frequency of phylogenetically diverse reductive dehalogenase-homologous genes in deep subseafloor sedimentary metagenomes.</title>
        <authorList>
            <person name="Kawai M."/>
            <person name="Futagami T."/>
            <person name="Toyoda A."/>
            <person name="Takaki Y."/>
            <person name="Nishi S."/>
            <person name="Hori S."/>
            <person name="Arai W."/>
            <person name="Tsubouchi T."/>
            <person name="Morono Y."/>
            <person name="Uchiyama I."/>
            <person name="Ito T."/>
            <person name="Fujiyama A."/>
            <person name="Inagaki F."/>
            <person name="Takami H."/>
        </authorList>
    </citation>
    <scope>NUCLEOTIDE SEQUENCE</scope>
    <source>
        <strain evidence="1">Expedition CK06-06</strain>
    </source>
</reference>
<protein>
    <recommendedName>
        <fullName evidence="2">Glutaredoxin domain-containing protein</fullName>
    </recommendedName>
</protein>
<dbReference type="InterPro" id="IPR036249">
    <property type="entry name" value="Thioredoxin-like_sf"/>
</dbReference>
<evidence type="ECO:0000313" key="1">
    <source>
        <dbReference type="EMBL" id="GAI19090.1"/>
    </source>
</evidence>
<dbReference type="CDD" id="cd01659">
    <property type="entry name" value="TRX_superfamily"/>
    <property type="match status" value="1"/>
</dbReference>
<evidence type="ECO:0008006" key="2">
    <source>
        <dbReference type="Google" id="ProtNLM"/>
    </source>
</evidence>
<dbReference type="SUPFAM" id="SSF52833">
    <property type="entry name" value="Thioredoxin-like"/>
    <property type="match status" value="1"/>
</dbReference>
<dbReference type="AlphaFoldDB" id="X1MWP0"/>
<proteinExistence type="predicted"/>
<gene>
    <name evidence="1" type="ORF">S06H3_36769</name>
</gene>